<dbReference type="NCBIfam" id="TIGR01901">
    <property type="entry name" value="adhes_NPXG"/>
    <property type="match status" value="1"/>
</dbReference>
<dbReference type="Gene3D" id="2.160.20.110">
    <property type="match status" value="3"/>
</dbReference>
<dbReference type="Proteomes" id="UP000069935">
    <property type="component" value="Chromosome 4"/>
</dbReference>
<reference evidence="3 4" key="2">
    <citation type="journal article" date="2016" name="Genome Announc.">
        <title>Complete Genome Sequence of a Strain of Azospirillum thiophilum Isolated from a Sulfide Spring.</title>
        <authorList>
            <person name="Fomenkov A."/>
            <person name="Vincze T."/>
            <person name="Grabovich M."/>
            <person name="Anton B.P."/>
            <person name="Dubinina G."/>
            <person name="Orlova M."/>
            <person name="Belousova E."/>
            <person name="Roberts R.J."/>
        </authorList>
    </citation>
    <scope>NUCLEOTIDE SEQUENCE [LARGE SCALE GENOMIC DNA]</scope>
    <source>
        <strain evidence="3 4">BV-S</strain>
    </source>
</reference>
<organism evidence="3 4">
    <name type="scientific">Azospirillum thiophilum</name>
    <dbReference type="NCBI Taxonomy" id="528244"/>
    <lineage>
        <taxon>Bacteria</taxon>
        <taxon>Pseudomonadati</taxon>
        <taxon>Pseudomonadota</taxon>
        <taxon>Alphaproteobacteria</taxon>
        <taxon>Rhodospirillales</taxon>
        <taxon>Azospirillaceae</taxon>
        <taxon>Azospirillum</taxon>
    </lineage>
</organism>
<dbReference type="Gene3D" id="2.160.20.10">
    <property type="entry name" value="Single-stranded right-handed beta-helix, Pectin lyase-like"/>
    <property type="match status" value="2"/>
</dbReference>
<dbReference type="SMART" id="SM00912">
    <property type="entry name" value="Haemagg_act"/>
    <property type="match status" value="1"/>
</dbReference>
<feature type="region of interest" description="Disordered" evidence="1">
    <location>
        <begin position="2552"/>
        <end position="2571"/>
    </location>
</feature>
<sequence>MESAIAPATAQTLPAGPSVAAGAVSIATPSGTSVIIDQTSRNAVINWNSFSIGAGNSVAINNGGGATLNRVTGNIPSRIDGSLTATGSVYLVNPAGVAVGPGGKVLTGGSFTASTLDIPDEAFLNGGDKSFSGTSKATVTNAGSIGSLGGDVALIAREVTNTGTLTAPNGTVGLAAGYEVLVKDSAVEGGKFQVKVGGSDTAAKTSGRIAAATAEIRANGGNVYALAGNTGGVIAATGTASSGGRIFLTAGGGGTVEAGGTLAATRTTETGAVEGGDIRVSGGKATVTGTLSARGSAEKGKGGKNTAGKGGTVAVAGSSVTVTGTATVDVSGSRGGAIAVGGDYQGGKDAARKTLKETVANARTTTVAAGARLSADGDGGDGGSVVVWSDEHTDFAGAITARGAGADGKGGDAEVSGKATLSFRGTADLTAAAGAFGTLLLDPYNVTISAASDSNISGMYTANGDDSVLNVATLNDALTWANVTVSTGSGGSQDGTITVAAPVTWSTAASLTLDAAGDIVINAPITATGDGAGLNLQHGVGRGYTIASNASVTMSGSSPTLRIGPAGTFQYYQTISSMADLASIDSTGTTGRYALVKNLDAAGTTYTNALVSQSFSGTFAGLGNTISNLTVRAPETDNVGLFATIGSGGIVRDLTLTGATLSGKGSVGVLAGSNAGTVTRTHVTGSVTGSVTGAAGKVGGLVGHNTGTIGQSYATVAVTGSGSNIGGLVGHNTGTISQSYVTGSVTGGSGSTGGFVGVNNVYGSITDSYTTASVTQGSSVGGFAGSNGGAATIERSYATGSILGQGRYYTGGFVGSKSGGTISSSYWDKGTTGQDGSNGPSSGVGTGLTTTDAFSSASYSGFDFTNTWYMVDGYTRPFLRSEYSTIIGNTHQLQLMGMDPSAAYTLATDIDARDTGASSAAGMWRISGNQSGFAPVGDSQQPFTGSLDGGGHVIRGLTFASTDTGAKLGLFGVVGTAGSIRDIGLTDVTITGTGAQAGSLVSENNGTIVNAYATGTVTGGGGVGGLVGSNAGTIGQSYATTAVTGSGGNVGGLAGTNTGTISQSYVTGSVTGGGGSTGGFVGLNNLSGSITDSYTTASVTQGTFVGGFVGMNDGSATIARSYATGSILGRGTAYTGGFLGVAAGGIVSSSYWDKGTTGQDSTEGMVTGLATTDAFSSASYTSFDFNNTWYMVDGQTRPFLRSEHATSIVNAHQLQLMALDLSAAYTLSADVDARETGGSNAAGMWSLSGIKYGFVPVGGSSTPFTGSLDGQGHVIQGLTIKPEDYSGMNQGLFGVIGTAGGVRKLGLTDVAISGAGYTVGGVAGENRGSITNVYVTGSVQGSYVGGLVGKNTGTITGSYATATVSQPAIGGDQVGGLVNENTGTITQSYATGDVTGRSSVGGFVAVNSGTITQSYATGAVTAANGTNTGGFAGSNTNTGSISQSYAIGGAVSGDNTVGGFIGQNNGAISQSYAAKAVSGSLSVGGFFGFQGDGTPITSSYFDTTVAGTTEHAGTASTVTGMTGLTTAEFQDTASFMAGASGWDFDSVWAPPSSGYYPVLYTMAPVTRVKALSADTVYGSGSGTVTAIGTQSSLSSYIFGKAGDSLTLVGATIATDPTAAVSATPTTASLPASNATVTSAKGTDYRVFYYGNAALTVTPAALTVTADAATKTYGDTASLSGYTVTGLKNSDSVTGVSLSSTGAAATAGVGSYSIAASSAQGSGLSNYTVSYTGGTLTVNPAALTVAADDVTKTYGDTATLSSYTVTGLKNSDSVTGVSLAASGGTAATDGVGSYGITASSAQGSGLSNYTVSYTGGTLTVNPATLTVTADDVTKTYGDTASVSGYAVTGLKNSDSVTGVTLAASGGTAATDGVGSYAITASSALGSGLSNYTIAYADGTLTVDPAALTVSADAARKTYGDSATLSGYTATGLKNSDSVTGVSLASTGAAATAGVGSYAITASSALGSGLSNYTITYADGTLTVDPAALTVSADAARKTYGDTASLSGYTATGLKNSDSVTGVSLASTGAAATAGVGSYAITASSALGSGLSNYTITYADGTLTVDPAALTVTADAARKTYGDTASLSGFTATGLKNSDSVTGVTLAASGGTAATDGVGSYAITASSALGSGLSNYTITYADGTLTIDPAALTVTADAARKTYGDTASLSGYTATGLKNSDSVTGVSLTSTGTAATAGVGSYGISASSALGSGLSNYTITYADGTLTVDPAALTVTADAARKTYGDSATLSGYTATGLKNSDSVTGVSLASTGAAATAGVGSYAIAASSALGSGLSNYTITYADGTLTVDPAALTVSADAARKTYGDAATLTGFTATGLKNSDSVTGVSLTSTGTAATAGVGSYGISASSAQGSGLSNYTIAYADGTLTVDPAALTVTADAARKTYGDSATLSGYTATGLKNSDSVTGVSLASTGAAATAGVGSYGISASSAQGSGLSNYTITYADGTLTVTSRPILVTADSLSRPAGTGNPALTYSVGGQGLVNGDTLSGGLSTAAGTASPAGSYTIERGMLVASPNYSLTFMPGVLTVTATGETVTPQPSTPDSRDPSGPVQAEELTQLLATAALPRNLVVVTASQTTQPFRDDGAPVSFPTAGPQAASGDASAAADGTSGDSSGGSGPQDATGGAAACIGGAAASSGCTSAPHPENTRFGRFLRFSMP</sequence>
<dbReference type="InterPro" id="IPR011050">
    <property type="entry name" value="Pectin_lyase_fold/virulence"/>
</dbReference>
<evidence type="ECO:0000259" key="2">
    <source>
        <dbReference type="SMART" id="SM00912"/>
    </source>
</evidence>
<dbReference type="Pfam" id="PF05860">
    <property type="entry name" value="TPS"/>
    <property type="match status" value="1"/>
</dbReference>
<reference evidence="4" key="1">
    <citation type="submission" date="2015-08" db="EMBL/GenBank/DDBJ databases">
        <title>Complete Genome Sequence of Azospirillum thiophilum BV-S.</title>
        <authorList>
            <person name="Fomenkov A."/>
            <person name="Vincze T."/>
            <person name="Grabovich M."/>
            <person name="Dubinina G."/>
            <person name="Orlova M."/>
            <person name="Belousova E."/>
            <person name="Roberts R.J."/>
        </authorList>
    </citation>
    <scope>NUCLEOTIDE SEQUENCE [LARGE SCALE GENOMIC DNA]</scope>
    <source>
        <strain evidence="4">BV-S</strain>
    </source>
</reference>
<dbReference type="InterPro" id="IPR011493">
    <property type="entry name" value="GLUG"/>
</dbReference>
<proteinExistence type="predicted"/>
<gene>
    <name evidence="3" type="ORF">AL072_24980</name>
</gene>
<dbReference type="EMBL" id="CP012404">
    <property type="protein sequence ID" value="ALG74230.1"/>
    <property type="molecule type" value="Genomic_DNA"/>
</dbReference>
<evidence type="ECO:0000256" key="1">
    <source>
        <dbReference type="SAM" id="MobiDB-lite"/>
    </source>
</evidence>
<evidence type="ECO:0000313" key="4">
    <source>
        <dbReference type="Proteomes" id="UP000069935"/>
    </source>
</evidence>
<dbReference type="InterPro" id="IPR008638">
    <property type="entry name" value="FhaB/CdiA-like_TPS"/>
</dbReference>
<feature type="region of interest" description="Disordered" evidence="1">
    <location>
        <begin position="2599"/>
        <end position="2679"/>
    </location>
</feature>
<feature type="region of interest" description="Disordered" evidence="1">
    <location>
        <begin position="290"/>
        <end position="310"/>
    </location>
</feature>
<name>A0AAC8ZWB4_9PROT</name>
<evidence type="ECO:0000313" key="3">
    <source>
        <dbReference type="EMBL" id="ALG74230.1"/>
    </source>
</evidence>
<dbReference type="KEGG" id="ati:AL072_24980"/>
<feature type="compositionally biased region" description="Low complexity" evidence="1">
    <location>
        <begin position="2613"/>
        <end position="2632"/>
    </location>
</feature>
<feature type="domain" description="Filamentous haemagglutinin FhaB/tRNA nuclease CdiA-like TPS" evidence="2">
    <location>
        <begin position="10"/>
        <end position="122"/>
    </location>
</feature>
<dbReference type="InterPro" id="IPR041286">
    <property type="entry name" value="MBG_2"/>
</dbReference>
<protein>
    <recommendedName>
        <fullName evidence="2">Filamentous haemagglutinin FhaB/tRNA nuclease CdiA-like TPS domain-containing protein</fullName>
    </recommendedName>
</protein>
<feature type="compositionally biased region" description="Polar residues" evidence="1">
    <location>
        <begin position="2552"/>
        <end position="2562"/>
    </location>
</feature>
<dbReference type="RefSeq" id="WP_060721745.1">
    <property type="nucleotide sequence ID" value="NZ_CP012404.1"/>
</dbReference>
<dbReference type="Gene3D" id="3.30.160.710">
    <property type="match status" value="7"/>
</dbReference>
<dbReference type="Pfam" id="PF18676">
    <property type="entry name" value="MBG_2"/>
    <property type="match status" value="11"/>
</dbReference>
<keyword evidence="4" id="KW-1185">Reference proteome</keyword>
<feature type="compositionally biased region" description="Low complexity" evidence="1">
    <location>
        <begin position="2639"/>
        <end position="2662"/>
    </location>
</feature>
<dbReference type="SUPFAM" id="SSF51126">
    <property type="entry name" value="Pectin lyase-like"/>
    <property type="match status" value="1"/>
</dbReference>
<dbReference type="InterPro" id="IPR012334">
    <property type="entry name" value="Pectin_lyas_fold"/>
</dbReference>
<accession>A0AAC8ZWB4</accession>
<dbReference type="Pfam" id="PF07581">
    <property type="entry name" value="Glug"/>
    <property type="match status" value="3"/>
</dbReference>